<dbReference type="Gene3D" id="3.40.250.10">
    <property type="entry name" value="Rhodanese-like domain"/>
    <property type="match status" value="1"/>
</dbReference>
<evidence type="ECO:0000313" key="2">
    <source>
        <dbReference type="EMBL" id="NMJ42083.1"/>
    </source>
</evidence>
<evidence type="ECO:0000259" key="1">
    <source>
        <dbReference type="PROSITE" id="PS50206"/>
    </source>
</evidence>
<dbReference type="Pfam" id="PF00581">
    <property type="entry name" value="Rhodanese"/>
    <property type="match status" value="1"/>
</dbReference>
<reference evidence="2 3" key="1">
    <citation type="submission" date="2020-03" db="EMBL/GenBank/DDBJ databases">
        <authorList>
            <person name="Sun Q."/>
        </authorList>
    </citation>
    <scope>NUCLEOTIDE SEQUENCE [LARGE SCALE GENOMIC DNA]</scope>
    <source>
        <strain evidence="2 3">JC162</strain>
    </source>
</reference>
<dbReference type="AlphaFoldDB" id="A0A848EF59"/>
<dbReference type="SMART" id="SM00450">
    <property type="entry name" value="RHOD"/>
    <property type="match status" value="1"/>
</dbReference>
<dbReference type="PROSITE" id="PS50206">
    <property type="entry name" value="RHODANESE_3"/>
    <property type="match status" value="1"/>
</dbReference>
<dbReference type="InterPro" id="IPR001763">
    <property type="entry name" value="Rhodanese-like_dom"/>
</dbReference>
<organism evidence="2 3">
    <name type="scientific">Neoroseomonas marina</name>
    <dbReference type="NCBI Taxonomy" id="1232220"/>
    <lineage>
        <taxon>Bacteria</taxon>
        <taxon>Pseudomonadati</taxon>
        <taxon>Pseudomonadota</taxon>
        <taxon>Alphaproteobacteria</taxon>
        <taxon>Acetobacterales</taxon>
        <taxon>Acetobacteraceae</taxon>
        <taxon>Neoroseomonas</taxon>
    </lineage>
</organism>
<protein>
    <submittedName>
        <fullName evidence="2">Rhodanese-like domain-containing protein</fullName>
    </submittedName>
</protein>
<name>A0A848EF59_9PROT</name>
<accession>A0A848EF59</accession>
<keyword evidence="3" id="KW-1185">Reference proteome</keyword>
<dbReference type="SUPFAM" id="SSF52821">
    <property type="entry name" value="Rhodanese/Cell cycle control phosphatase"/>
    <property type="match status" value="1"/>
</dbReference>
<evidence type="ECO:0000313" key="3">
    <source>
        <dbReference type="Proteomes" id="UP000548582"/>
    </source>
</evidence>
<gene>
    <name evidence="2" type="ORF">GWK16_12585</name>
</gene>
<sequence>MALKKSVSRQAAIAARSGGRHGCPRSCVAPFCDGARCPRGDRAVAGVPDVSPKETWEALRNDPQAALVDVRTDAEWNFVGLPDLTSIAKQTVLVPWQIYPTMQVNGHFADQLHKAGLTPLHKVYFICRSGARSLAACQAAQAAGFPHAFNVADGFEGPVDPQGHRGVVAGWKADGLPWRQR</sequence>
<feature type="domain" description="Rhodanese" evidence="1">
    <location>
        <begin position="61"/>
        <end position="161"/>
    </location>
</feature>
<proteinExistence type="predicted"/>
<comment type="caution">
    <text evidence="2">The sequence shown here is derived from an EMBL/GenBank/DDBJ whole genome shotgun (WGS) entry which is preliminary data.</text>
</comment>
<dbReference type="EMBL" id="JABBKX010000003">
    <property type="protein sequence ID" value="NMJ42083.1"/>
    <property type="molecule type" value="Genomic_DNA"/>
</dbReference>
<dbReference type="InterPro" id="IPR036873">
    <property type="entry name" value="Rhodanese-like_dom_sf"/>
</dbReference>
<dbReference type="Proteomes" id="UP000548582">
    <property type="component" value="Unassembled WGS sequence"/>
</dbReference>